<sequence>MADQTANTQPSSLPTLPSLSLWAATFKARLRQKKIAMGRPVSPTPSELARDNEEEMEAGATVLSNVFGHIFTLHPGGVLKKTGRSVHLGEADVLRAAAASASARQTFYARPQQAVYGTETTPGGGFRLSMEYIEGQTLSQVWPGLTHEEKTAYARQFRGILETMRTVSPPSSLSKEGETFIGACDGTEIRDGRVYDTYTAPTPAVLLDAFTQRLTKQPLHRIVLTHGDLAPRNIMVRDGVIVALVDWEDAGWYPEYWEFVKLFQRMAAMEPDWA</sequence>
<comment type="catalytic activity">
    <reaction evidence="2">
        <text>L-threonyl-[protein] + ATP = O-phospho-L-threonyl-[protein] + ADP + H(+)</text>
        <dbReference type="Rhea" id="RHEA:46608"/>
        <dbReference type="Rhea" id="RHEA-COMP:11060"/>
        <dbReference type="Rhea" id="RHEA-COMP:11605"/>
        <dbReference type="ChEBI" id="CHEBI:15378"/>
        <dbReference type="ChEBI" id="CHEBI:30013"/>
        <dbReference type="ChEBI" id="CHEBI:30616"/>
        <dbReference type="ChEBI" id="CHEBI:61977"/>
        <dbReference type="ChEBI" id="CHEBI:456216"/>
        <dbReference type="EC" id="2.7.11.1"/>
    </reaction>
</comment>
<dbReference type="Pfam" id="PF01636">
    <property type="entry name" value="APH"/>
    <property type="match status" value="1"/>
</dbReference>
<gene>
    <name evidence="5" type="ORF">SBRCBS47491_000909</name>
</gene>
<reference evidence="5 6" key="1">
    <citation type="submission" date="2024-01" db="EMBL/GenBank/DDBJ databases">
        <authorList>
            <person name="Allen C."/>
            <person name="Tagirdzhanova G."/>
        </authorList>
    </citation>
    <scope>NUCLEOTIDE SEQUENCE [LARGE SCALE GENOMIC DNA]</scope>
</reference>
<dbReference type="Proteomes" id="UP001642406">
    <property type="component" value="Unassembled WGS sequence"/>
</dbReference>
<dbReference type="EMBL" id="CAWUHC010000005">
    <property type="protein sequence ID" value="CAK7210826.1"/>
    <property type="molecule type" value="Genomic_DNA"/>
</dbReference>
<evidence type="ECO:0000256" key="3">
    <source>
        <dbReference type="ARBA" id="ARBA00048679"/>
    </source>
</evidence>
<dbReference type="InterPro" id="IPR051678">
    <property type="entry name" value="AGP_Transferase"/>
</dbReference>
<accession>A0ABP0AU91</accession>
<comment type="catalytic activity">
    <reaction evidence="3">
        <text>L-seryl-[protein] + ATP = O-phospho-L-seryl-[protein] + ADP + H(+)</text>
        <dbReference type="Rhea" id="RHEA:17989"/>
        <dbReference type="Rhea" id="RHEA-COMP:9863"/>
        <dbReference type="Rhea" id="RHEA-COMP:11604"/>
        <dbReference type="ChEBI" id="CHEBI:15378"/>
        <dbReference type="ChEBI" id="CHEBI:29999"/>
        <dbReference type="ChEBI" id="CHEBI:30616"/>
        <dbReference type="ChEBI" id="CHEBI:83421"/>
        <dbReference type="ChEBI" id="CHEBI:456216"/>
        <dbReference type="EC" id="2.7.11.1"/>
    </reaction>
</comment>
<name>A0ABP0AU91_9PEZI</name>
<evidence type="ECO:0000313" key="6">
    <source>
        <dbReference type="Proteomes" id="UP001642406"/>
    </source>
</evidence>
<organism evidence="5 6">
    <name type="scientific">Sporothrix bragantina</name>
    <dbReference type="NCBI Taxonomy" id="671064"/>
    <lineage>
        <taxon>Eukaryota</taxon>
        <taxon>Fungi</taxon>
        <taxon>Dikarya</taxon>
        <taxon>Ascomycota</taxon>
        <taxon>Pezizomycotina</taxon>
        <taxon>Sordariomycetes</taxon>
        <taxon>Sordariomycetidae</taxon>
        <taxon>Ophiostomatales</taxon>
        <taxon>Ophiostomataceae</taxon>
        <taxon>Sporothrix</taxon>
    </lineage>
</organism>
<dbReference type="SUPFAM" id="SSF56112">
    <property type="entry name" value="Protein kinase-like (PK-like)"/>
    <property type="match status" value="1"/>
</dbReference>
<dbReference type="Gene3D" id="3.90.1200.10">
    <property type="match status" value="1"/>
</dbReference>
<keyword evidence="6" id="KW-1185">Reference proteome</keyword>
<dbReference type="InterPro" id="IPR008266">
    <property type="entry name" value="Tyr_kinase_AS"/>
</dbReference>
<dbReference type="EC" id="2.7.11.1" evidence="1"/>
<comment type="caution">
    <text evidence="5">The sequence shown here is derived from an EMBL/GenBank/DDBJ whole genome shotgun (WGS) entry which is preliminary data.</text>
</comment>
<protein>
    <recommendedName>
        <fullName evidence="1">non-specific serine/threonine protein kinase</fullName>
        <ecNumber evidence="1">2.7.11.1</ecNumber>
    </recommendedName>
</protein>
<dbReference type="InterPro" id="IPR002575">
    <property type="entry name" value="Aminoglycoside_PTrfase"/>
</dbReference>
<dbReference type="PANTHER" id="PTHR21310:SF58">
    <property type="entry name" value="AMINOGLYCOSIDE PHOSPHOTRANSFERASE DOMAIN-CONTAINING PROTEIN"/>
    <property type="match status" value="1"/>
</dbReference>
<evidence type="ECO:0000313" key="5">
    <source>
        <dbReference type="EMBL" id="CAK7210826.1"/>
    </source>
</evidence>
<dbReference type="CDD" id="cd05120">
    <property type="entry name" value="APH_ChoK_like"/>
    <property type="match status" value="1"/>
</dbReference>
<evidence type="ECO:0000256" key="2">
    <source>
        <dbReference type="ARBA" id="ARBA00047899"/>
    </source>
</evidence>
<dbReference type="PANTHER" id="PTHR21310">
    <property type="entry name" value="AMINOGLYCOSIDE PHOSPHOTRANSFERASE-RELATED-RELATED"/>
    <property type="match status" value="1"/>
</dbReference>
<feature type="domain" description="Aminoglycoside phosphotransferase" evidence="4">
    <location>
        <begin position="117"/>
        <end position="264"/>
    </location>
</feature>
<dbReference type="InterPro" id="IPR011009">
    <property type="entry name" value="Kinase-like_dom_sf"/>
</dbReference>
<proteinExistence type="predicted"/>
<evidence type="ECO:0000259" key="4">
    <source>
        <dbReference type="Pfam" id="PF01636"/>
    </source>
</evidence>
<dbReference type="PROSITE" id="PS00109">
    <property type="entry name" value="PROTEIN_KINASE_TYR"/>
    <property type="match status" value="1"/>
</dbReference>
<evidence type="ECO:0000256" key="1">
    <source>
        <dbReference type="ARBA" id="ARBA00012513"/>
    </source>
</evidence>